<dbReference type="OrthoDB" id="9809296at2"/>
<dbReference type="STRING" id="1267021.FPB0191_00388"/>
<protein>
    <recommendedName>
        <fullName evidence="4">Cys-tRNA(Pro)/Cys-tRNA(Cys) deacylase</fullName>
        <ecNumber evidence="4">4.2.-.-</ecNumber>
    </recommendedName>
</protein>
<dbReference type="Gene3D" id="3.90.960.10">
    <property type="entry name" value="YbaK/aminoacyl-tRNA synthetase-associated domain"/>
    <property type="match status" value="1"/>
</dbReference>
<dbReference type="AlphaFoldDB" id="A0A0A7S4J9"/>
<keyword evidence="2 4" id="KW-0648">Protein biosynthesis</keyword>
<evidence type="ECO:0000256" key="1">
    <source>
        <dbReference type="ARBA" id="ARBA00009798"/>
    </source>
</evidence>
<dbReference type="GO" id="GO:0002161">
    <property type="term" value="F:aminoacyl-tRNA deacylase activity"/>
    <property type="evidence" value="ECO:0007669"/>
    <property type="project" value="InterPro"/>
</dbReference>
<dbReference type="RefSeq" id="WP_039103611.1">
    <property type="nucleotide sequence ID" value="NZ_CALYQC010000008.1"/>
</dbReference>
<gene>
    <name evidence="6" type="ORF">FPB0191_00388</name>
</gene>
<dbReference type="EC" id="4.2.-.-" evidence="4"/>
<evidence type="ECO:0000256" key="3">
    <source>
        <dbReference type="ARBA" id="ARBA00023239"/>
    </source>
</evidence>
<dbReference type="SUPFAM" id="SSF55826">
    <property type="entry name" value="YbaK/ProRS associated domain"/>
    <property type="match status" value="1"/>
</dbReference>
<proteinExistence type="inferred from homology"/>
<dbReference type="GO" id="GO:0006412">
    <property type="term" value="P:translation"/>
    <property type="evidence" value="ECO:0007669"/>
    <property type="project" value="UniProtKB-KW"/>
</dbReference>
<dbReference type="EMBL" id="CP009056">
    <property type="protein sequence ID" value="AJA44226.1"/>
    <property type="molecule type" value="Genomic_DNA"/>
</dbReference>
<dbReference type="InterPro" id="IPR004369">
    <property type="entry name" value="Prolyl-tRNA_editing_YbaK/EbsC"/>
</dbReference>
<evidence type="ECO:0000256" key="4">
    <source>
        <dbReference type="PIRNR" id="PIRNR006181"/>
    </source>
</evidence>
<evidence type="ECO:0000313" key="7">
    <source>
        <dbReference type="Proteomes" id="UP000030901"/>
    </source>
</evidence>
<evidence type="ECO:0000256" key="2">
    <source>
        <dbReference type="ARBA" id="ARBA00022917"/>
    </source>
</evidence>
<dbReference type="HOGENOM" id="CLU_094875_1_1_6"/>
<dbReference type="InterPro" id="IPR036754">
    <property type="entry name" value="YbaK/aa-tRNA-synt-asso_dom_sf"/>
</dbReference>
<accession>A0A0A7S4J9</accession>
<reference evidence="6 7" key="1">
    <citation type="journal article" date="2014" name="Appl. Environ. Microbiol.">
        <title>Gut symbionts from distinct hosts exhibit genotoxic activity via divergent colibactin biosynthetic pathways.</title>
        <authorList>
            <person name="Engel P."/>
            <person name="Vizcaino M.I."/>
            <person name="Crawford J.M."/>
        </authorList>
    </citation>
    <scope>NUCLEOTIDE SEQUENCE [LARGE SCALE GENOMIC DNA]</scope>
    <source>
        <strain evidence="6 7">PEB0191</strain>
    </source>
</reference>
<evidence type="ECO:0000259" key="5">
    <source>
        <dbReference type="Pfam" id="PF04073"/>
    </source>
</evidence>
<dbReference type="GO" id="GO:0016829">
    <property type="term" value="F:lyase activity"/>
    <property type="evidence" value="ECO:0007669"/>
    <property type="project" value="UniProtKB-KW"/>
</dbReference>
<dbReference type="NCBIfam" id="TIGR00011">
    <property type="entry name" value="YbaK_EbsC"/>
    <property type="match status" value="1"/>
</dbReference>
<dbReference type="PIRSF" id="PIRSF006181">
    <property type="entry name" value="EbsC_YbaK"/>
    <property type="match status" value="1"/>
</dbReference>
<evidence type="ECO:0000313" key="6">
    <source>
        <dbReference type="EMBL" id="AJA44226.1"/>
    </source>
</evidence>
<keyword evidence="3 4" id="KW-0456">Lyase</keyword>
<sequence>MTPAINLLKKLKVAFELHQYQHDVNETQFGKEAVAKLDPTLNIVPQQVFKTLVVSLNGSNKELAVCVIAVSDHLDLKKAAKILGAKKVDLANPQLAQKVTGYLVGGISPLGQKKLLTTVIDQGALQFDRIFISGGRRGLEIEIAPNDLANIINANFADIAT</sequence>
<comment type="similarity">
    <text evidence="1 4">Belongs to the prolyl-tRNA editing family. YbaK/EbsC subfamily.</text>
</comment>
<feature type="domain" description="YbaK/aminoacyl-tRNA synthetase-associated" evidence="5">
    <location>
        <begin position="34"/>
        <end position="150"/>
    </location>
</feature>
<dbReference type="InterPro" id="IPR007214">
    <property type="entry name" value="YbaK/aa-tRNA-synth-assoc-dom"/>
</dbReference>
<dbReference type="Pfam" id="PF04073">
    <property type="entry name" value="tRNA_edit"/>
    <property type="match status" value="1"/>
</dbReference>
<dbReference type="PANTHER" id="PTHR30411:SF0">
    <property type="entry name" value="CYS-TRNA(PRO)_CYS-TRNA(CYS) DEACYLASE YBAK"/>
    <property type="match status" value="1"/>
</dbReference>
<dbReference type="PANTHER" id="PTHR30411">
    <property type="entry name" value="CYTOPLASMIC PROTEIN"/>
    <property type="match status" value="1"/>
</dbReference>
<dbReference type="CDD" id="cd00002">
    <property type="entry name" value="YbaK_deacylase"/>
    <property type="match status" value="1"/>
</dbReference>
<keyword evidence="7" id="KW-1185">Reference proteome</keyword>
<name>A0A0A7S4J9_FRIPE</name>
<dbReference type="Proteomes" id="UP000030901">
    <property type="component" value="Chromosome"/>
</dbReference>
<dbReference type="KEGG" id="fpp:FPB0191_00388"/>
<organism evidence="6 7">
    <name type="scientific">Frischella perrara</name>
    <dbReference type="NCBI Taxonomy" id="1267021"/>
    <lineage>
        <taxon>Bacteria</taxon>
        <taxon>Pseudomonadati</taxon>
        <taxon>Pseudomonadota</taxon>
        <taxon>Gammaproteobacteria</taxon>
        <taxon>Orbales</taxon>
        <taxon>Orbaceae</taxon>
        <taxon>Frischella</taxon>
    </lineage>
</organism>